<dbReference type="InterPro" id="IPR005552">
    <property type="entry name" value="Scramblase"/>
</dbReference>
<accession>A0A1Q5TL27</accession>
<evidence type="ECO:0000313" key="5">
    <source>
        <dbReference type="Proteomes" id="UP000186955"/>
    </source>
</evidence>
<gene>
    <name evidence="4" type="ORF">PENSUB_7512</name>
</gene>
<evidence type="ECO:0000313" key="4">
    <source>
        <dbReference type="EMBL" id="OKP00931.1"/>
    </source>
</evidence>
<dbReference type="Proteomes" id="UP000186955">
    <property type="component" value="Unassembled WGS sequence"/>
</dbReference>
<dbReference type="EMBL" id="MNBE01000642">
    <property type="protein sequence ID" value="OKP00931.1"/>
    <property type="molecule type" value="Genomic_DNA"/>
</dbReference>
<proteinExistence type="inferred from homology"/>
<dbReference type="PANTHER" id="PTHR23248">
    <property type="entry name" value="PHOSPHOLIPID SCRAMBLASE-RELATED"/>
    <property type="match status" value="1"/>
</dbReference>
<evidence type="ECO:0000256" key="2">
    <source>
        <dbReference type="RuleBase" id="RU363116"/>
    </source>
</evidence>
<evidence type="ECO:0000256" key="1">
    <source>
        <dbReference type="ARBA" id="ARBA00005350"/>
    </source>
</evidence>
<evidence type="ECO:0000256" key="3">
    <source>
        <dbReference type="SAM" id="MobiDB-lite"/>
    </source>
</evidence>
<dbReference type="GO" id="GO:0017128">
    <property type="term" value="F:phospholipid scramblase activity"/>
    <property type="evidence" value="ECO:0007669"/>
    <property type="project" value="InterPro"/>
</dbReference>
<name>A0A1Q5TL27_9EURO</name>
<sequence length="342" mass="35120">MTTPGALVQADVSSNARVSPLDFAQMRVIGEAQQQWAPLRRKYNLFTCNQSPSSATDMSTRRFPLAESGLSKPQQLQLAQDSSKGQGEFNQFAYVNEPFLSWDFSLLSAENQLIGSVNRNFAGFAREIFTDTGVYALRMDSAGAGTDASANQGDAAPGMTLDQRAVMLATAVSVDFDYFSRHSGSGGFGFLPLWFPGVGGEAAAGGAAAGEAAGAVGGAAAGGAAAGEAGALGEVAAGTLGRAGAVGSMADGIAAGAAGAGAMAGYEAMQRGRSGNQAAETPAPGQSTMPPLDEQAPGQLGQSEDEWAEERPEDPWGEDEFVDPWSDEGSDEGGGSDDFDWF</sequence>
<dbReference type="AlphaFoldDB" id="A0A1Q5TL27"/>
<dbReference type="STRING" id="1316194.A0A1Q5TL27"/>
<protein>
    <recommendedName>
        <fullName evidence="2">Phospholipid scramblase</fullName>
    </recommendedName>
</protein>
<dbReference type="PANTHER" id="PTHR23248:SF9">
    <property type="entry name" value="PHOSPHOLIPID SCRAMBLASE"/>
    <property type="match status" value="1"/>
</dbReference>
<dbReference type="Pfam" id="PF03803">
    <property type="entry name" value="Scramblase"/>
    <property type="match status" value="1"/>
</dbReference>
<feature type="region of interest" description="Disordered" evidence="3">
    <location>
        <begin position="271"/>
        <end position="342"/>
    </location>
</feature>
<comment type="similarity">
    <text evidence="1 2">Belongs to the phospholipid scramblase family.</text>
</comment>
<reference evidence="4 5" key="1">
    <citation type="submission" date="2016-10" db="EMBL/GenBank/DDBJ databases">
        <title>Genome sequence of the ascomycete fungus Penicillium subrubescens.</title>
        <authorList>
            <person name="De Vries R.P."/>
            <person name="Peng M."/>
            <person name="Dilokpimol A."/>
            <person name="Hilden K."/>
            <person name="Makela M.R."/>
            <person name="Grigoriev I."/>
            <person name="Riley R."/>
            <person name="Granchi Z."/>
        </authorList>
    </citation>
    <scope>NUCLEOTIDE SEQUENCE [LARGE SCALE GENOMIC DNA]</scope>
    <source>
        <strain evidence="4 5">CBS 132785</strain>
    </source>
</reference>
<feature type="compositionally biased region" description="Polar residues" evidence="3">
    <location>
        <begin position="273"/>
        <end position="289"/>
    </location>
</feature>
<comment type="caution">
    <text evidence="4">The sequence shown here is derived from an EMBL/GenBank/DDBJ whole genome shotgun (WGS) entry which is preliminary data.</text>
</comment>
<organism evidence="4 5">
    <name type="scientific">Penicillium subrubescens</name>
    <dbReference type="NCBI Taxonomy" id="1316194"/>
    <lineage>
        <taxon>Eukaryota</taxon>
        <taxon>Fungi</taxon>
        <taxon>Dikarya</taxon>
        <taxon>Ascomycota</taxon>
        <taxon>Pezizomycotina</taxon>
        <taxon>Eurotiomycetes</taxon>
        <taxon>Eurotiomycetidae</taxon>
        <taxon>Eurotiales</taxon>
        <taxon>Aspergillaceae</taxon>
        <taxon>Penicillium</taxon>
    </lineage>
</organism>
<dbReference type="GO" id="GO:0005886">
    <property type="term" value="C:plasma membrane"/>
    <property type="evidence" value="ECO:0007669"/>
    <property type="project" value="TreeGrafter"/>
</dbReference>
<keyword evidence="5" id="KW-1185">Reference proteome</keyword>
<feature type="compositionally biased region" description="Acidic residues" evidence="3">
    <location>
        <begin position="315"/>
        <end position="342"/>
    </location>
</feature>